<evidence type="ECO:0000313" key="12">
    <source>
        <dbReference type="Proteomes" id="UP000297595"/>
    </source>
</evidence>
<evidence type="ECO:0000256" key="5">
    <source>
        <dbReference type="ARBA" id="ARBA00022833"/>
    </source>
</evidence>
<feature type="region of interest" description="Disordered" evidence="10">
    <location>
        <begin position="1"/>
        <end position="77"/>
    </location>
</feature>
<organism evidence="11 12">
    <name type="scientific">Orbilia oligospora</name>
    <name type="common">Nematode-trapping fungus</name>
    <name type="synonym">Arthrobotrys oligospora</name>
    <dbReference type="NCBI Taxonomy" id="2813651"/>
    <lineage>
        <taxon>Eukaryota</taxon>
        <taxon>Fungi</taxon>
        <taxon>Dikarya</taxon>
        <taxon>Ascomycota</taxon>
        <taxon>Pezizomycotina</taxon>
        <taxon>Orbiliomycetes</taxon>
        <taxon>Orbiliales</taxon>
        <taxon>Orbiliaceae</taxon>
        <taxon>Orbilia</taxon>
    </lineage>
</organism>
<dbReference type="Gene3D" id="3.40.1050.10">
    <property type="entry name" value="Carbonic anhydrase"/>
    <property type="match status" value="1"/>
</dbReference>
<evidence type="ECO:0000256" key="2">
    <source>
        <dbReference type="ARBA" id="ARBA00012925"/>
    </source>
</evidence>
<dbReference type="PANTHER" id="PTHR11002">
    <property type="entry name" value="CARBONIC ANHYDRASE"/>
    <property type="match status" value="1"/>
</dbReference>
<dbReference type="FunFam" id="3.40.1050.10:FF:000001">
    <property type="entry name" value="Carbonic anhydrase"/>
    <property type="match status" value="1"/>
</dbReference>
<dbReference type="CDD" id="cd00883">
    <property type="entry name" value="beta_CA_cladeA"/>
    <property type="match status" value="1"/>
</dbReference>
<dbReference type="InterPro" id="IPR001765">
    <property type="entry name" value="Carbonic_anhydrase"/>
</dbReference>
<feature type="binding site" evidence="9">
    <location>
        <position position="269"/>
    </location>
    <ligand>
        <name>Zn(2+)</name>
        <dbReference type="ChEBI" id="CHEBI:29105"/>
    </ligand>
</feature>
<feature type="binding site" evidence="9">
    <location>
        <position position="266"/>
    </location>
    <ligand>
        <name>Zn(2+)</name>
        <dbReference type="ChEBI" id="CHEBI:29105"/>
    </ligand>
</feature>
<dbReference type="GO" id="GO:0008270">
    <property type="term" value="F:zinc ion binding"/>
    <property type="evidence" value="ECO:0007669"/>
    <property type="project" value="InterPro"/>
</dbReference>
<comment type="catalytic activity">
    <reaction evidence="8">
        <text>hydrogencarbonate + H(+) = CO2 + H2O</text>
        <dbReference type="Rhea" id="RHEA:10748"/>
        <dbReference type="ChEBI" id="CHEBI:15377"/>
        <dbReference type="ChEBI" id="CHEBI:15378"/>
        <dbReference type="ChEBI" id="CHEBI:16526"/>
        <dbReference type="ChEBI" id="CHEBI:17544"/>
        <dbReference type="EC" id="4.2.1.1"/>
    </reaction>
</comment>
<keyword evidence="6" id="KW-0456">Lyase</keyword>
<evidence type="ECO:0000256" key="4">
    <source>
        <dbReference type="ARBA" id="ARBA00022723"/>
    </source>
</evidence>
<dbReference type="SUPFAM" id="SSF53056">
    <property type="entry name" value="beta-carbonic anhydrase, cab"/>
    <property type="match status" value="1"/>
</dbReference>
<evidence type="ECO:0000256" key="1">
    <source>
        <dbReference type="ARBA" id="ARBA00006217"/>
    </source>
</evidence>
<keyword evidence="4 9" id="KW-0479">Metal-binding</keyword>
<evidence type="ECO:0000256" key="3">
    <source>
        <dbReference type="ARBA" id="ARBA00014628"/>
    </source>
</evidence>
<feature type="binding site" evidence="9">
    <location>
        <position position="210"/>
    </location>
    <ligand>
        <name>Zn(2+)</name>
        <dbReference type="ChEBI" id="CHEBI:29105"/>
    </ligand>
</feature>
<evidence type="ECO:0000256" key="6">
    <source>
        <dbReference type="ARBA" id="ARBA00023239"/>
    </source>
</evidence>
<proteinExistence type="inferred from homology"/>
<dbReference type="AlphaFoldDB" id="A0A7C8KPI8"/>
<dbReference type="InterPro" id="IPR015892">
    <property type="entry name" value="Carbonic_anhydrase_CS"/>
</dbReference>
<reference evidence="11 12" key="1">
    <citation type="submission" date="2019-03" db="EMBL/GenBank/DDBJ databases">
        <title>Nematode-trapping fungi genome.</title>
        <authorList>
            <person name="Vidal-Diez De Ulzurrun G."/>
        </authorList>
    </citation>
    <scope>NUCLEOTIDE SEQUENCE [LARGE SCALE GENOMIC DNA]</scope>
    <source>
        <strain evidence="11 12">TWF154</strain>
    </source>
</reference>
<evidence type="ECO:0000256" key="7">
    <source>
        <dbReference type="ARBA" id="ARBA00031969"/>
    </source>
</evidence>
<comment type="cofactor">
    <cofactor evidence="9">
        <name>Zn(2+)</name>
        <dbReference type="ChEBI" id="CHEBI:29105"/>
    </cofactor>
    <text evidence="9">Binds 1 zinc ion per subunit.</text>
</comment>
<dbReference type="PANTHER" id="PTHR11002:SF76">
    <property type="entry name" value="CARBONIC ANHYDRASE"/>
    <property type="match status" value="1"/>
</dbReference>
<dbReference type="GO" id="GO:0071244">
    <property type="term" value="P:cellular response to carbon dioxide"/>
    <property type="evidence" value="ECO:0007669"/>
    <property type="project" value="TreeGrafter"/>
</dbReference>
<dbReference type="PROSITE" id="PS00705">
    <property type="entry name" value="PROK_CO2_ANHYDRASE_2"/>
    <property type="match status" value="1"/>
</dbReference>
<sequence>MSSSVAHFLTRNLGGGLRRGGGGRKSKSALPPSTGAFINIRHPPVPPRLSLLNSSSSSSSSSLSPSPSLSPSSSSLSLLLSSSPKHLHLVHQPLSARSFTMLHPLQSQHNKTMPPPFPAPSRAQTQPLPLLEPAVEESLSSTPPNEAVAGIDPLTGLPKRGNKRAFASEDPIEALLARNEHWSSSVSKKYPELFPSLASTQKPQILWFGCSDSRVPETTILNLLPGEVFVHRNIANCLPPNDLSSLSVLQYAVEVLQVKHIIVCGHYGCGGVAAACAQKKLGLIDVWLKNIRDVRAKHMPELENIKDPELRVRRLVELHTKAQVHNVLHNANVIDAMKERGLKVHGFVYDVANGKIRKLEVPDDHSTEIYNLNNDKPLH</sequence>
<name>A0A7C8KPI8_ORBOL</name>
<dbReference type="GO" id="GO:0034599">
    <property type="term" value="P:cellular response to oxidative stress"/>
    <property type="evidence" value="ECO:0007669"/>
    <property type="project" value="TreeGrafter"/>
</dbReference>
<dbReference type="SMART" id="SM00947">
    <property type="entry name" value="Pro_CA"/>
    <property type="match status" value="1"/>
</dbReference>
<dbReference type="GO" id="GO:0015976">
    <property type="term" value="P:carbon utilization"/>
    <property type="evidence" value="ECO:0007669"/>
    <property type="project" value="InterPro"/>
</dbReference>
<gene>
    <name evidence="11" type="ORF">EYR41_002956</name>
</gene>
<dbReference type="OrthoDB" id="10248475at2759"/>
<dbReference type="Proteomes" id="UP000297595">
    <property type="component" value="Unassembled WGS sequence"/>
</dbReference>
<feature type="binding site" evidence="9">
    <location>
        <position position="212"/>
    </location>
    <ligand>
        <name>Zn(2+)</name>
        <dbReference type="ChEBI" id="CHEBI:29105"/>
    </ligand>
</feature>
<evidence type="ECO:0000256" key="9">
    <source>
        <dbReference type="PIRSR" id="PIRSR601765-1"/>
    </source>
</evidence>
<dbReference type="InterPro" id="IPR036874">
    <property type="entry name" value="Carbonic_anhydrase_sf"/>
</dbReference>
<keyword evidence="5 9" id="KW-0862">Zinc</keyword>
<evidence type="ECO:0000256" key="10">
    <source>
        <dbReference type="SAM" id="MobiDB-lite"/>
    </source>
</evidence>
<dbReference type="Pfam" id="PF00484">
    <property type="entry name" value="Pro_CA"/>
    <property type="match status" value="1"/>
</dbReference>
<comment type="caution">
    <text evidence="11">The sequence shown here is derived from an EMBL/GenBank/DDBJ whole genome shotgun (WGS) entry which is preliminary data.</text>
</comment>
<dbReference type="GO" id="GO:0004089">
    <property type="term" value="F:carbonate dehydratase activity"/>
    <property type="evidence" value="ECO:0007669"/>
    <property type="project" value="UniProtKB-EC"/>
</dbReference>
<evidence type="ECO:0000313" key="11">
    <source>
        <dbReference type="EMBL" id="TGJ70947.1"/>
    </source>
</evidence>
<accession>A0A7C8KPI8</accession>
<dbReference type="EC" id="4.2.1.1" evidence="2"/>
<dbReference type="GO" id="GO:0005737">
    <property type="term" value="C:cytoplasm"/>
    <property type="evidence" value="ECO:0007669"/>
    <property type="project" value="TreeGrafter"/>
</dbReference>
<evidence type="ECO:0000256" key="8">
    <source>
        <dbReference type="ARBA" id="ARBA00048348"/>
    </source>
</evidence>
<comment type="similarity">
    <text evidence="1">Belongs to the beta-class carbonic anhydrase family.</text>
</comment>
<feature type="compositionally biased region" description="Low complexity" evidence="10">
    <location>
        <begin position="49"/>
        <end position="77"/>
    </location>
</feature>
<dbReference type="EMBL" id="SOZJ01000002">
    <property type="protein sequence ID" value="TGJ70947.1"/>
    <property type="molecule type" value="Genomic_DNA"/>
</dbReference>
<protein>
    <recommendedName>
        <fullName evidence="3">Carbonic anhydrase</fullName>
        <ecNumber evidence="2">4.2.1.1</ecNumber>
    </recommendedName>
    <alternativeName>
        <fullName evidence="7">Carbonate dehydratase</fullName>
    </alternativeName>
</protein>